<dbReference type="RefSeq" id="WP_194703361.1">
    <property type="nucleotide sequence ID" value="NZ_JADKNH010000013.1"/>
</dbReference>
<accession>A0ABR9ZY90</accession>
<protein>
    <submittedName>
        <fullName evidence="2">TolC family protein</fullName>
    </submittedName>
</protein>
<name>A0ABR9ZY90_9FIRM</name>
<evidence type="ECO:0000313" key="2">
    <source>
        <dbReference type="EMBL" id="MBF4695118.1"/>
    </source>
</evidence>
<dbReference type="Gene3D" id="1.20.1600.10">
    <property type="entry name" value="Outer membrane efflux proteins (OEP)"/>
    <property type="match status" value="1"/>
</dbReference>
<sequence length="385" mass="44453">MKNMLIGKKLSTLILSVLLILMGTMPIFAETQEEIVELSLSEYRDLVVKKDITLRNLKDSREDLADTITMLDKNSGYMLYGGDRTTGYKEQKKGSYYEYAYPNFVRTMNLEAQLATMDAQINLMEVGYVTAADTVLFKRDTLEKQLELSDQNLANVKRSYDEILEKAELGLVSKVDLETAKINLENTQFSRDQLYYALKGFEYTVKSTASLEPDKTYRFVLPEFTDSKYDSNAFLEYYEMAKETNQVLAAAKVNMEALENEKKFITMYKNFVIASDLADFDRRYEDGQYEIKRLEKEIYKNLYSALSEYYKLEDEIDVAQSQIEYDSNMLKKLAQMEEQGQVTATQRLQYETAVSKSKIDKLSLIQDKILLSQKIDLLVSFGISL</sequence>
<comment type="caution">
    <text evidence="2">The sequence shown here is derived from an EMBL/GenBank/DDBJ whole genome shotgun (WGS) entry which is preliminary data.</text>
</comment>
<dbReference type="Proteomes" id="UP000614200">
    <property type="component" value="Unassembled WGS sequence"/>
</dbReference>
<keyword evidence="3" id="KW-1185">Reference proteome</keyword>
<reference evidence="2 3" key="1">
    <citation type="submission" date="2020-11" db="EMBL/GenBank/DDBJ databases">
        <title>Fusibacter basophilias sp. nov.</title>
        <authorList>
            <person name="Qiu D."/>
        </authorList>
    </citation>
    <scope>NUCLEOTIDE SEQUENCE [LARGE SCALE GENOMIC DNA]</scope>
    <source>
        <strain evidence="2 3">Q10-2</strain>
    </source>
</reference>
<gene>
    <name evidence="2" type="ORF">ISU02_18620</name>
</gene>
<evidence type="ECO:0000256" key="1">
    <source>
        <dbReference type="SAM" id="Coils"/>
    </source>
</evidence>
<keyword evidence="1" id="KW-0175">Coiled coil</keyword>
<evidence type="ECO:0000313" key="3">
    <source>
        <dbReference type="Proteomes" id="UP000614200"/>
    </source>
</evidence>
<organism evidence="2 3">
    <name type="scientific">Fusibacter ferrireducens</name>
    <dbReference type="NCBI Taxonomy" id="2785058"/>
    <lineage>
        <taxon>Bacteria</taxon>
        <taxon>Bacillati</taxon>
        <taxon>Bacillota</taxon>
        <taxon>Clostridia</taxon>
        <taxon>Eubacteriales</taxon>
        <taxon>Eubacteriales Family XII. Incertae Sedis</taxon>
        <taxon>Fusibacter</taxon>
    </lineage>
</organism>
<dbReference type="SUPFAM" id="SSF56954">
    <property type="entry name" value="Outer membrane efflux proteins (OEP)"/>
    <property type="match status" value="1"/>
</dbReference>
<dbReference type="EMBL" id="JADKNH010000013">
    <property type="protein sequence ID" value="MBF4695118.1"/>
    <property type="molecule type" value="Genomic_DNA"/>
</dbReference>
<proteinExistence type="predicted"/>
<feature type="coiled-coil region" evidence="1">
    <location>
        <begin position="241"/>
        <end position="297"/>
    </location>
</feature>